<dbReference type="Proteomes" id="UP000224080">
    <property type="component" value="Unassembled WGS sequence"/>
</dbReference>
<dbReference type="OrthoDB" id="3001700at2759"/>
<accession>A0A2B7XK70</accession>
<proteinExistence type="predicted"/>
<keyword evidence="3" id="KW-1185">Reference proteome</keyword>
<evidence type="ECO:0000313" key="3">
    <source>
        <dbReference type="Proteomes" id="UP000224080"/>
    </source>
</evidence>
<dbReference type="EMBL" id="PDNC01000005">
    <property type="protein sequence ID" value="PGH09310.1"/>
    <property type="molecule type" value="Genomic_DNA"/>
</dbReference>
<protein>
    <submittedName>
        <fullName evidence="2">Uncharacterized protein</fullName>
    </submittedName>
</protein>
<sequence length="94" mass="9833">MLALLGYGSLALIILVAWVSGSLDPYQKWLQEIVLAMVGETKVSYGLKKSLTGKKLIEEENLTMIQNKLGNDIGGLFAKGAPGSGLGAAVGKAL</sequence>
<comment type="caution">
    <text evidence="2">The sequence shown here is derived from an EMBL/GenBank/DDBJ whole genome shotgun (WGS) entry which is preliminary data.</text>
</comment>
<feature type="signal peptide" evidence="1">
    <location>
        <begin position="1"/>
        <end position="21"/>
    </location>
</feature>
<name>A0A2B7XK70_9EURO</name>
<reference evidence="2 3" key="1">
    <citation type="submission" date="2017-10" db="EMBL/GenBank/DDBJ databases">
        <title>Comparative genomics in systemic dimorphic fungi from Ajellomycetaceae.</title>
        <authorList>
            <person name="Munoz J.F."/>
            <person name="Mcewen J.G."/>
            <person name="Clay O.K."/>
            <person name="Cuomo C.A."/>
        </authorList>
    </citation>
    <scope>NUCLEOTIDE SEQUENCE [LARGE SCALE GENOMIC DNA]</scope>
    <source>
        <strain evidence="2 3">UAMH130</strain>
    </source>
</reference>
<evidence type="ECO:0000313" key="2">
    <source>
        <dbReference type="EMBL" id="PGH09310.1"/>
    </source>
</evidence>
<evidence type="ECO:0000256" key="1">
    <source>
        <dbReference type="SAM" id="SignalP"/>
    </source>
</evidence>
<dbReference type="AlphaFoldDB" id="A0A2B7XK70"/>
<feature type="chain" id="PRO_5012609064" evidence="1">
    <location>
        <begin position="22"/>
        <end position="94"/>
    </location>
</feature>
<keyword evidence="1" id="KW-0732">Signal</keyword>
<organism evidence="2 3">
    <name type="scientific">Blastomyces parvus</name>
    <dbReference type="NCBI Taxonomy" id="2060905"/>
    <lineage>
        <taxon>Eukaryota</taxon>
        <taxon>Fungi</taxon>
        <taxon>Dikarya</taxon>
        <taxon>Ascomycota</taxon>
        <taxon>Pezizomycotina</taxon>
        <taxon>Eurotiomycetes</taxon>
        <taxon>Eurotiomycetidae</taxon>
        <taxon>Onygenales</taxon>
        <taxon>Ajellomycetaceae</taxon>
        <taxon>Blastomyces</taxon>
    </lineage>
</organism>
<gene>
    <name evidence="2" type="ORF">GX51_00752</name>
</gene>